<dbReference type="RefSeq" id="WP_163606985.1">
    <property type="nucleotide sequence ID" value="NZ_JAABOO010000002.1"/>
</dbReference>
<dbReference type="NCBIfam" id="TIGR02226">
    <property type="entry name" value="two_anch"/>
    <property type="match status" value="1"/>
</dbReference>
<feature type="transmembrane region" description="Helical" evidence="1">
    <location>
        <begin position="6"/>
        <end position="24"/>
    </location>
</feature>
<proteinExistence type="predicted"/>
<sequence length="643" mass="73035">MQFKHPEILWALLLLIIPILIHLFQLRRFQKVPFTNVQFLKEVTIQTRKSSQLKKWLVLCSRLLLFAAAVLAFAQPYFANRNITTTSRETVIYLDNSFSMQMKGEKGPLLERAVQELLSNIPDEEEITLFTNDNSFPKGSIKAIRNELLQLPYSPEQLDINEILLKGRNSFSRDGNSLKNLLVISDFQQKNGNSIPERDSLINVEVVKLSPVRTDNISIDSIYISRTTPSNIELEAVLSTHGNLNGEYPVSFYNQDKLMAKVSADFNGNSGSAKVNFTIPSNEIVNGRLTVEDDGLQYDNSMYFNINATEKINVMAINGTDGDFLNRIFTQDEFNLGSYASNELDYSAIERQNLIVLNELKDIPNSLSNALDAFYKKDGKIILIPSADPNFSDYSRFMGTFGLGAFTTVNTNEKRITGIQFSHPVYQDVFDKQVSNFQYPKVSMSFDTSARLPSLLDFEDGNPFLYERNGIYVFASPLNKDISNFKNSPLIVPTFYSIGKKSLQLAELYYLTGRENQVDVKTSIQQDAILNIENGSSQFIPLQQSFPDKVTITTNENPSKSGTYTIKNNDIELQNISFNYPRNESNLSYRDISDFQVNAINDSVDVSLSQLNDENNINELWKWFVIFALIFLLAEILLLKYLK</sequence>
<keyword evidence="1" id="KW-1133">Transmembrane helix</keyword>
<dbReference type="PANTHER" id="PTHR37464:SF1">
    <property type="entry name" value="BLL2463 PROTEIN"/>
    <property type="match status" value="1"/>
</dbReference>
<evidence type="ECO:0000259" key="2">
    <source>
        <dbReference type="Pfam" id="PF07584"/>
    </source>
</evidence>
<comment type="caution">
    <text evidence="3">The sequence shown here is derived from an EMBL/GenBank/DDBJ whole genome shotgun (WGS) entry which is preliminary data.</text>
</comment>
<keyword evidence="1" id="KW-0812">Transmembrane</keyword>
<dbReference type="PANTHER" id="PTHR37464">
    <property type="entry name" value="BLL2463 PROTEIN"/>
    <property type="match status" value="1"/>
</dbReference>
<feature type="domain" description="Aerotolerance regulator N-terminal" evidence="2">
    <location>
        <begin position="1"/>
        <end position="76"/>
    </location>
</feature>
<name>A0A6P0UKR5_9FLAO</name>
<gene>
    <name evidence="3" type="ORF">GWK08_10210</name>
</gene>
<feature type="transmembrane region" description="Helical" evidence="1">
    <location>
        <begin position="620"/>
        <end position="642"/>
    </location>
</feature>
<accession>A0A6P0UKR5</accession>
<dbReference type="Pfam" id="PF07584">
    <property type="entry name" value="BatA"/>
    <property type="match status" value="1"/>
</dbReference>
<keyword evidence="4" id="KW-1185">Reference proteome</keyword>
<evidence type="ECO:0000313" key="3">
    <source>
        <dbReference type="EMBL" id="NER13814.1"/>
    </source>
</evidence>
<dbReference type="InterPro" id="IPR011933">
    <property type="entry name" value="Double_TM_dom"/>
</dbReference>
<evidence type="ECO:0000313" key="4">
    <source>
        <dbReference type="Proteomes" id="UP000468581"/>
    </source>
</evidence>
<organism evidence="3 4">
    <name type="scientific">Leptobacterium flavescens</name>
    <dbReference type="NCBI Taxonomy" id="472055"/>
    <lineage>
        <taxon>Bacteria</taxon>
        <taxon>Pseudomonadati</taxon>
        <taxon>Bacteroidota</taxon>
        <taxon>Flavobacteriia</taxon>
        <taxon>Flavobacteriales</taxon>
        <taxon>Flavobacteriaceae</taxon>
        <taxon>Leptobacterium</taxon>
    </lineage>
</organism>
<dbReference type="Proteomes" id="UP000468581">
    <property type="component" value="Unassembled WGS sequence"/>
</dbReference>
<keyword evidence="1" id="KW-0472">Membrane</keyword>
<dbReference type="AlphaFoldDB" id="A0A6P0UKR5"/>
<evidence type="ECO:0000256" key="1">
    <source>
        <dbReference type="SAM" id="Phobius"/>
    </source>
</evidence>
<dbReference type="InterPro" id="IPR024163">
    <property type="entry name" value="Aerotolerance_reg_N"/>
</dbReference>
<dbReference type="EMBL" id="JAABOO010000002">
    <property type="protein sequence ID" value="NER13814.1"/>
    <property type="molecule type" value="Genomic_DNA"/>
</dbReference>
<protein>
    <recommendedName>
        <fullName evidence="2">Aerotolerance regulator N-terminal domain-containing protein</fullName>
    </recommendedName>
</protein>
<reference evidence="3 4" key="1">
    <citation type="submission" date="2020-01" db="EMBL/GenBank/DDBJ databases">
        <title>Leptobacterium flavescens.</title>
        <authorList>
            <person name="Wang G."/>
        </authorList>
    </citation>
    <scope>NUCLEOTIDE SEQUENCE [LARGE SCALE GENOMIC DNA]</scope>
    <source>
        <strain evidence="3 4">KCTC 22160</strain>
    </source>
</reference>
<feature type="transmembrane region" description="Helical" evidence="1">
    <location>
        <begin position="56"/>
        <end position="78"/>
    </location>
</feature>